<feature type="non-terminal residue" evidence="1">
    <location>
        <position position="1"/>
    </location>
</feature>
<organism evidence="1">
    <name type="scientific">marine sediment metagenome</name>
    <dbReference type="NCBI Taxonomy" id="412755"/>
    <lineage>
        <taxon>unclassified sequences</taxon>
        <taxon>metagenomes</taxon>
        <taxon>ecological metagenomes</taxon>
    </lineage>
</organism>
<reference evidence="1" key="1">
    <citation type="journal article" date="2014" name="Front. Microbiol.">
        <title>High frequency of phylogenetically diverse reductive dehalogenase-homologous genes in deep subseafloor sedimentary metagenomes.</title>
        <authorList>
            <person name="Kawai M."/>
            <person name="Futagami T."/>
            <person name="Toyoda A."/>
            <person name="Takaki Y."/>
            <person name="Nishi S."/>
            <person name="Hori S."/>
            <person name="Arai W."/>
            <person name="Tsubouchi T."/>
            <person name="Morono Y."/>
            <person name="Uchiyama I."/>
            <person name="Ito T."/>
            <person name="Fujiyama A."/>
            <person name="Inagaki F."/>
            <person name="Takami H."/>
        </authorList>
    </citation>
    <scope>NUCLEOTIDE SEQUENCE</scope>
    <source>
        <strain evidence="1">Expedition CK06-06</strain>
    </source>
</reference>
<evidence type="ECO:0000313" key="1">
    <source>
        <dbReference type="EMBL" id="GAI28425.1"/>
    </source>
</evidence>
<name>X1NNP9_9ZZZZ</name>
<comment type="caution">
    <text evidence="1">The sequence shown here is derived from an EMBL/GenBank/DDBJ whole genome shotgun (WGS) entry which is preliminary data.</text>
</comment>
<sequence>WRVIHTMRLHFAEFFSKFYEAGGEKFAPFKAKRTFTKVKGGEWRGR</sequence>
<evidence type="ECO:0008006" key="2">
    <source>
        <dbReference type="Google" id="ProtNLM"/>
    </source>
</evidence>
<proteinExistence type="predicted"/>
<gene>
    <name evidence="1" type="ORF">S06H3_28389</name>
</gene>
<protein>
    <recommendedName>
        <fullName evidence="2">V-type ATP synthase subunit I</fullName>
    </recommendedName>
</protein>
<dbReference type="AlphaFoldDB" id="X1NNP9"/>
<dbReference type="EMBL" id="BARV01016560">
    <property type="protein sequence ID" value="GAI28425.1"/>
    <property type="molecule type" value="Genomic_DNA"/>
</dbReference>
<accession>X1NNP9</accession>